<proteinExistence type="predicted"/>
<feature type="region of interest" description="Disordered" evidence="1">
    <location>
        <begin position="284"/>
        <end position="385"/>
    </location>
</feature>
<evidence type="ECO:0000259" key="2">
    <source>
        <dbReference type="Pfam" id="PF25122"/>
    </source>
</evidence>
<organism evidence="3 4">
    <name type="scientific">Phoenix dactylifera</name>
    <name type="common">Date palm</name>
    <dbReference type="NCBI Taxonomy" id="42345"/>
    <lineage>
        <taxon>Eukaryota</taxon>
        <taxon>Viridiplantae</taxon>
        <taxon>Streptophyta</taxon>
        <taxon>Embryophyta</taxon>
        <taxon>Tracheophyta</taxon>
        <taxon>Spermatophyta</taxon>
        <taxon>Magnoliopsida</taxon>
        <taxon>Liliopsida</taxon>
        <taxon>Arecaceae</taxon>
        <taxon>Coryphoideae</taxon>
        <taxon>Phoeniceae</taxon>
        <taxon>Phoenix</taxon>
    </lineage>
</organism>
<feature type="domain" description="DUF7815" evidence="2">
    <location>
        <begin position="52"/>
        <end position="77"/>
    </location>
</feature>
<feature type="compositionally biased region" description="Polar residues" evidence="1">
    <location>
        <begin position="336"/>
        <end position="349"/>
    </location>
</feature>
<feature type="compositionally biased region" description="Polar residues" evidence="1">
    <location>
        <begin position="308"/>
        <end position="327"/>
    </location>
</feature>
<protein>
    <submittedName>
        <fullName evidence="4">Uncharacterized protein LOC108511760</fullName>
    </submittedName>
</protein>
<reference evidence="3" key="1">
    <citation type="journal article" date="2019" name="Nat. Commun.">
        <title>Genome-wide association mapping of date palm fruit traits.</title>
        <authorList>
            <person name="Hazzouri K.M."/>
            <person name="Gros-Balthazard M."/>
            <person name="Flowers J.M."/>
            <person name="Copetti D."/>
            <person name="Lemansour A."/>
            <person name="Lebrun M."/>
            <person name="Masmoudi K."/>
            <person name="Ferrand S."/>
            <person name="Dhar M.I."/>
            <person name="Fresquez Z.A."/>
            <person name="Rosas U."/>
            <person name="Zhang J."/>
            <person name="Talag J."/>
            <person name="Lee S."/>
            <person name="Kudrna D."/>
            <person name="Powell R.F."/>
            <person name="Leitch I.J."/>
            <person name="Krueger R.R."/>
            <person name="Wing R.A."/>
            <person name="Amiri K.M.A."/>
            <person name="Purugganan M.D."/>
        </authorList>
    </citation>
    <scope>NUCLEOTIDE SEQUENCE [LARGE SCALE GENOMIC DNA]</scope>
    <source>
        <strain evidence="3">cv. Khalas</strain>
    </source>
</reference>
<accession>A0A8B7MWJ8</accession>
<evidence type="ECO:0000256" key="1">
    <source>
        <dbReference type="SAM" id="MobiDB-lite"/>
    </source>
</evidence>
<dbReference type="PANTHER" id="PTHR36308:SF1">
    <property type="entry name" value="DENTIN SIALOPHOSPHOPROTEIN-RELATED"/>
    <property type="match status" value="1"/>
</dbReference>
<dbReference type="RefSeq" id="XP_017701491.2">
    <property type="nucleotide sequence ID" value="XM_017846002.3"/>
</dbReference>
<name>A0A8B7MWJ8_PHODC</name>
<dbReference type="InterPro" id="IPR056717">
    <property type="entry name" value="DUF7815"/>
</dbReference>
<evidence type="ECO:0000313" key="4">
    <source>
        <dbReference type="RefSeq" id="XP_017701491.2"/>
    </source>
</evidence>
<keyword evidence="3" id="KW-1185">Reference proteome</keyword>
<dbReference type="PANTHER" id="PTHR36308">
    <property type="entry name" value="DENTIN SIALOPHOSPHOPROTEIN-RELATED"/>
    <property type="match status" value="1"/>
</dbReference>
<gene>
    <name evidence="4" type="primary">LOC108511760</name>
</gene>
<dbReference type="Pfam" id="PF25122">
    <property type="entry name" value="DUF7815"/>
    <property type="match status" value="1"/>
</dbReference>
<sequence length="385" mass="42309">MAYEIPFDRIHRLQSGLRAAAGIPSYDPSDPALPPLPSIEDAVEALDPSRPPYLRCKRCRGGLLRGLQSTLCIYCGADRRREGLSYEISFNSTVGCRKLLESLGLDGSEAVTLDTESSDSKGKDKPKGGLVLSDLLDLELKWPLDKEEVDNSSINKEFSNNKYALNLSGFDLDNSFSEPKIEAASAARGLPDEQMMPEKQSIKQNDEFSGSDSMFENLWSSDMKASSFNNKSSEFGESFTVWEVEFHTASSKTSAADSKSVDLFQDSSNTESITTLRPQATICQQTDIQNDTSSKDNTGKVTNDAVEPSSTNNSIPDDFLSMNSGEVSKSDELKSNGETNIGELNSNLNDIPDHRVENDPWPVSSTKESENTKSINDNDVSFDDW</sequence>
<dbReference type="KEGG" id="pda:108511760"/>
<dbReference type="AlphaFoldDB" id="A0A8B7MWJ8"/>
<dbReference type="GeneID" id="108511760"/>
<reference evidence="4" key="2">
    <citation type="submission" date="2025-08" db="UniProtKB">
        <authorList>
            <consortium name="RefSeq"/>
        </authorList>
    </citation>
    <scope>IDENTIFICATION</scope>
    <source>
        <tissue evidence="4">Young leaves</tissue>
    </source>
</reference>
<dbReference type="Proteomes" id="UP000228380">
    <property type="component" value="Chromosome 7"/>
</dbReference>
<evidence type="ECO:0000313" key="3">
    <source>
        <dbReference type="Proteomes" id="UP000228380"/>
    </source>
</evidence>
<dbReference type="OrthoDB" id="1904894at2759"/>